<proteinExistence type="predicted"/>
<dbReference type="AlphaFoldDB" id="A0A6S6YI82"/>
<gene>
    <name evidence="2" type="ORF">LMG3431_00046</name>
</gene>
<protein>
    <submittedName>
        <fullName evidence="2">Uncharacterized protein</fullName>
    </submittedName>
</protein>
<sequence length="104" mass="11232">MNLTDMKLSPEQAKEMDCCVSSDPDGGPKYPYGLTLSLDDDTLQKLGMFNLPAVGQTMRLMAVVEVCSTSQHASQQGTDKYVSLQITQMALEGDAPDPAQVLYG</sequence>
<keyword evidence="3" id="KW-1185">Reference proteome</keyword>
<feature type="region of interest" description="Disordered" evidence="1">
    <location>
        <begin position="1"/>
        <end position="22"/>
    </location>
</feature>
<accession>A0A6S6YI82</accession>
<dbReference type="RefSeq" id="WP_175172417.1">
    <property type="nucleotide sequence ID" value="NZ_CADIJX010000001.1"/>
</dbReference>
<dbReference type="Pfam" id="PF21628">
    <property type="entry name" value="Gp10-like"/>
    <property type="match status" value="1"/>
</dbReference>
<organism evidence="2 3">
    <name type="scientific">Achromobacter pestifer</name>
    <dbReference type="NCBI Taxonomy" id="1353889"/>
    <lineage>
        <taxon>Bacteria</taxon>
        <taxon>Pseudomonadati</taxon>
        <taxon>Pseudomonadota</taxon>
        <taxon>Betaproteobacteria</taxon>
        <taxon>Burkholderiales</taxon>
        <taxon>Alcaligenaceae</taxon>
        <taxon>Achromobacter</taxon>
    </lineage>
</organism>
<evidence type="ECO:0000313" key="2">
    <source>
        <dbReference type="EMBL" id="CAB3624643.1"/>
    </source>
</evidence>
<dbReference type="Proteomes" id="UP000494108">
    <property type="component" value="Unassembled WGS sequence"/>
</dbReference>
<evidence type="ECO:0000256" key="1">
    <source>
        <dbReference type="SAM" id="MobiDB-lite"/>
    </source>
</evidence>
<reference evidence="2 3" key="1">
    <citation type="submission" date="2020-04" db="EMBL/GenBank/DDBJ databases">
        <authorList>
            <person name="De Canck E."/>
        </authorList>
    </citation>
    <scope>NUCLEOTIDE SEQUENCE [LARGE SCALE GENOMIC DNA]</scope>
    <source>
        <strain evidence="2 3">LMG 3431</strain>
    </source>
</reference>
<dbReference type="InterPro" id="IPR049302">
    <property type="entry name" value="Gp10-like"/>
</dbReference>
<name>A0A6S6YI82_9BURK</name>
<dbReference type="EMBL" id="CADIJX010000001">
    <property type="protein sequence ID" value="CAB3624643.1"/>
    <property type="molecule type" value="Genomic_DNA"/>
</dbReference>
<evidence type="ECO:0000313" key="3">
    <source>
        <dbReference type="Proteomes" id="UP000494108"/>
    </source>
</evidence>